<proteinExistence type="predicted"/>
<comment type="caution">
    <text evidence="9">The sequence shown here is derived from an EMBL/GenBank/DDBJ whole genome shotgun (WGS) entry which is preliminary data.</text>
</comment>
<dbReference type="GO" id="GO:0005634">
    <property type="term" value="C:nucleus"/>
    <property type="evidence" value="ECO:0007669"/>
    <property type="project" value="UniProtKB-SubCell"/>
</dbReference>
<dbReference type="InterPro" id="IPR011598">
    <property type="entry name" value="bHLH_dom"/>
</dbReference>
<name>A0A445KS20_GLYSO</name>
<evidence type="ECO:0000256" key="5">
    <source>
        <dbReference type="ARBA" id="ARBA00023242"/>
    </source>
</evidence>
<evidence type="ECO:0000256" key="3">
    <source>
        <dbReference type="ARBA" id="ARBA00023159"/>
    </source>
</evidence>
<evidence type="ECO:0000313" key="9">
    <source>
        <dbReference type="EMBL" id="RZC13538.1"/>
    </source>
</evidence>
<keyword evidence="3" id="KW-0010">Activator</keyword>
<dbReference type="SMR" id="A0A445KS20"/>
<dbReference type="SUPFAM" id="SSF47459">
    <property type="entry name" value="HLH, helix-loop-helix DNA-binding domain"/>
    <property type="match status" value="1"/>
</dbReference>
<keyword evidence="4" id="KW-0804">Transcription</keyword>
<accession>A0A445KS20</accession>
<evidence type="ECO:0000256" key="6">
    <source>
        <dbReference type="SAM" id="Coils"/>
    </source>
</evidence>
<dbReference type="GO" id="GO:0046983">
    <property type="term" value="F:protein dimerization activity"/>
    <property type="evidence" value="ECO:0007669"/>
    <property type="project" value="InterPro"/>
</dbReference>
<reference evidence="9 10" key="1">
    <citation type="submission" date="2018-09" db="EMBL/GenBank/DDBJ databases">
        <title>A high-quality reference genome of wild soybean provides a powerful tool to mine soybean genomes.</title>
        <authorList>
            <person name="Xie M."/>
            <person name="Chung C.Y.L."/>
            <person name="Li M.-W."/>
            <person name="Wong F.-L."/>
            <person name="Chan T.-F."/>
            <person name="Lam H.-M."/>
        </authorList>
    </citation>
    <scope>NUCLEOTIDE SEQUENCE [LARGE SCALE GENOMIC DNA]</scope>
    <source>
        <strain evidence="10">cv. W05</strain>
        <tissue evidence="9">Hypocotyl of etiolated seedlings</tissue>
    </source>
</reference>
<protein>
    <submittedName>
        <fullName evidence="9">Transcription factor GLABRA 3</fullName>
    </submittedName>
</protein>
<dbReference type="EMBL" id="QZWG01000005">
    <property type="protein sequence ID" value="RZC13538.1"/>
    <property type="molecule type" value="Genomic_DNA"/>
</dbReference>
<keyword evidence="2" id="KW-0805">Transcription regulation</keyword>
<dbReference type="InterPro" id="IPR054502">
    <property type="entry name" value="bHLH-TF_ACT-like_plant"/>
</dbReference>
<dbReference type="InterPro" id="IPR036638">
    <property type="entry name" value="HLH_DNA-bd_sf"/>
</dbReference>
<dbReference type="AlphaFoldDB" id="A0A445KS20"/>
<dbReference type="PANTHER" id="PTHR46266">
    <property type="entry name" value="TRANSCRIPTION FACTOR TT8"/>
    <property type="match status" value="1"/>
</dbReference>
<comment type="subcellular location">
    <subcellularLocation>
        <location evidence="1">Nucleus</location>
    </subcellularLocation>
</comment>
<keyword evidence="10" id="KW-1185">Reference proteome</keyword>
<keyword evidence="6" id="KW-0175">Coiled coil</keyword>
<dbReference type="SMART" id="SM00353">
    <property type="entry name" value="HLH"/>
    <property type="match status" value="1"/>
</dbReference>
<dbReference type="Gene3D" id="4.10.280.10">
    <property type="entry name" value="Helix-loop-helix DNA-binding domain"/>
    <property type="match status" value="1"/>
</dbReference>
<dbReference type="Gramene" id="XM_028377760.1">
    <property type="protein sequence ID" value="XP_028233561.1"/>
    <property type="gene ID" value="LOC114413382"/>
</dbReference>
<gene>
    <name evidence="9" type="ORF">D0Y65_012910</name>
</gene>
<dbReference type="Pfam" id="PF00010">
    <property type="entry name" value="HLH"/>
    <property type="match status" value="1"/>
</dbReference>
<dbReference type="PROSITE" id="PS50888">
    <property type="entry name" value="BHLH"/>
    <property type="match status" value="1"/>
</dbReference>
<evidence type="ECO:0000256" key="4">
    <source>
        <dbReference type="ARBA" id="ARBA00023163"/>
    </source>
</evidence>
<feature type="coiled-coil region" evidence="6">
    <location>
        <begin position="466"/>
        <end position="493"/>
    </location>
</feature>
<dbReference type="Pfam" id="PF22754">
    <property type="entry name" value="bHLH-TF_ACT-like_plant"/>
    <property type="match status" value="1"/>
</dbReference>
<sequence>MVPENLKKQLALAVRSIHWSYAIFWTDSTTQPGVLSWGEGYYNGDIKTRKTSQGVELNSDQIGLQRSEQLRELFKSLKTVEVSPQTKRPSAALSPEDLTDAEWYYLVCMSFIFNIGQGLPGRTLAKGQSIWLNNAHSADCKIFSRSLLAKSASIETVVCFPFREGVIELGTTEQVSEDLSVIERIKTSFLNSLHVDVPNKSVATLKSRKQEDLSYVAFDHNDYNVESIPEVGYEIANTTSPNGSSNAIQANQPLDDTLMVESITNGTSQVQNWQVIDDELSNCVHNSMNSSDCISPTFASLENIASAPKCNNPSDPCARDFQKCNNPKMTLVDPRSDEWHYQRVISTLIKNTDQLLMGMHLQKFPQASSFVSWRKGEPMDSQWPRAGTSQKLLKKVLFEVPQMHLDGLHESQEENDYKEGMRVEADENGMNHVMSERRRRAKLNQRFLTLRSMVPSISKDDKVSILDDAIEYLKKLERRINELEAHRGVTDIETGTRRSPQDTVERTPDHYFSKNNNNNGKKPGMKKRKACGVDEKGREINLDALKGSYANDVIVSTSDNGIVIEMKCPSRAGRMLEIMEAINSFNIDFSSVQSTEADGNLYLTIKSVLTGPRVATAKRIKLALQKVASKC</sequence>
<keyword evidence="5" id="KW-0539">Nucleus</keyword>
<evidence type="ECO:0000256" key="7">
    <source>
        <dbReference type="SAM" id="MobiDB-lite"/>
    </source>
</evidence>
<evidence type="ECO:0000313" key="10">
    <source>
        <dbReference type="Proteomes" id="UP000289340"/>
    </source>
</evidence>
<dbReference type="Pfam" id="PF14215">
    <property type="entry name" value="bHLH-MYC_N"/>
    <property type="match status" value="1"/>
</dbReference>
<dbReference type="InterPro" id="IPR025610">
    <property type="entry name" value="MYC/MYB_N"/>
</dbReference>
<evidence type="ECO:0000256" key="2">
    <source>
        <dbReference type="ARBA" id="ARBA00023015"/>
    </source>
</evidence>
<feature type="domain" description="BHLH" evidence="8">
    <location>
        <begin position="427"/>
        <end position="476"/>
    </location>
</feature>
<evidence type="ECO:0000256" key="1">
    <source>
        <dbReference type="ARBA" id="ARBA00004123"/>
    </source>
</evidence>
<evidence type="ECO:0000259" key="8">
    <source>
        <dbReference type="PROSITE" id="PS50888"/>
    </source>
</evidence>
<organism evidence="9 10">
    <name type="scientific">Glycine soja</name>
    <name type="common">Wild soybean</name>
    <dbReference type="NCBI Taxonomy" id="3848"/>
    <lineage>
        <taxon>Eukaryota</taxon>
        <taxon>Viridiplantae</taxon>
        <taxon>Streptophyta</taxon>
        <taxon>Embryophyta</taxon>
        <taxon>Tracheophyta</taxon>
        <taxon>Spermatophyta</taxon>
        <taxon>Magnoliopsida</taxon>
        <taxon>eudicotyledons</taxon>
        <taxon>Gunneridae</taxon>
        <taxon>Pentapetalae</taxon>
        <taxon>rosids</taxon>
        <taxon>fabids</taxon>
        <taxon>Fabales</taxon>
        <taxon>Fabaceae</taxon>
        <taxon>Papilionoideae</taxon>
        <taxon>50 kb inversion clade</taxon>
        <taxon>NPAAA clade</taxon>
        <taxon>indigoferoid/millettioid clade</taxon>
        <taxon>Phaseoleae</taxon>
        <taxon>Glycine</taxon>
        <taxon>Glycine subgen. Soja</taxon>
    </lineage>
</organism>
<feature type="compositionally biased region" description="Basic and acidic residues" evidence="7">
    <location>
        <begin position="493"/>
        <end position="512"/>
    </location>
</feature>
<dbReference type="GO" id="GO:0080090">
    <property type="term" value="P:regulation of primary metabolic process"/>
    <property type="evidence" value="ECO:0007669"/>
    <property type="project" value="UniProtKB-ARBA"/>
</dbReference>
<dbReference type="PANTHER" id="PTHR46266:SF3">
    <property type="entry name" value="TRANSCRIPTION FACTOR EGL1"/>
    <property type="match status" value="1"/>
</dbReference>
<feature type="region of interest" description="Disordered" evidence="7">
    <location>
        <begin position="493"/>
        <end position="528"/>
    </location>
</feature>
<dbReference type="Proteomes" id="UP000289340">
    <property type="component" value="Chromosome 5"/>
</dbReference>